<dbReference type="RefSeq" id="WP_345258055.1">
    <property type="nucleotide sequence ID" value="NZ_BAABGY010000016.1"/>
</dbReference>
<comment type="caution">
    <text evidence="1">The sequence shown here is derived from an EMBL/GenBank/DDBJ whole genome shotgun (WGS) entry which is preliminary data.</text>
</comment>
<evidence type="ECO:0000313" key="2">
    <source>
        <dbReference type="Proteomes" id="UP001501725"/>
    </source>
</evidence>
<evidence type="ECO:0008006" key="3">
    <source>
        <dbReference type="Google" id="ProtNLM"/>
    </source>
</evidence>
<dbReference type="Proteomes" id="UP001501725">
    <property type="component" value="Unassembled WGS sequence"/>
</dbReference>
<evidence type="ECO:0000313" key="1">
    <source>
        <dbReference type="EMBL" id="GAA4343160.1"/>
    </source>
</evidence>
<gene>
    <name evidence="1" type="ORF">GCM10023184_43270</name>
</gene>
<keyword evidence="2" id="KW-1185">Reference proteome</keyword>
<reference evidence="2" key="1">
    <citation type="journal article" date="2019" name="Int. J. Syst. Evol. Microbiol.">
        <title>The Global Catalogue of Microorganisms (GCM) 10K type strain sequencing project: providing services to taxonomists for standard genome sequencing and annotation.</title>
        <authorList>
            <consortium name="The Broad Institute Genomics Platform"/>
            <consortium name="The Broad Institute Genome Sequencing Center for Infectious Disease"/>
            <person name="Wu L."/>
            <person name="Ma J."/>
        </authorList>
    </citation>
    <scope>NUCLEOTIDE SEQUENCE [LARGE SCALE GENOMIC DNA]</scope>
    <source>
        <strain evidence="2">JCM 17919</strain>
    </source>
</reference>
<dbReference type="EMBL" id="BAABGY010000016">
    <property type="protein sequence ID" value="GAA4343160.1"/>
    <property type="molecule type" value="Genomic_DNA"/>
</dbReference>
<protein>
    <recommendedName>
        <fullName evidence="3">Type VI secretion system contractile sheath small subunit</fullName>
    </recommendedName>
</protein>
<proteinExistence type="predicted"/>
<name>A0ABP8HRD7_9BACT</name>
<sequence>MYQYGVGGNDVPQDASEAITNLAQNRTLFVQQLTQDAPVKPEAVYDLKTIEEVFAHFKPEVDVDFETEEGSTRTETLRFGNLGDFSTNSIAAQSPYLQDLAVQEEQYQKMIKQLDKNKLMKLVMANPDAKAAFLSALQSLRQELEDNK</sequence>
<organism evidence="1 2">
    <name type="scientific">Flaviaesturariibacter amylovorans</name>
    <dbReference type="NCBI Taxonomy" id="1084520"/>
    <lineage>
        <taxon>Bacteria</taxon>
        <taxon>Pseudomonadati</taxon>
        <taxon>Bacteroidota</taxon>
        <taxon>Chitinophagia</taxon>
        <taxon>Chitinophagales</taxon>
        <taxon>Chitinophagaceae</taxon>
        <taxon>Flaviaestuariibacter</taxon>
    </lineage>
</organism>
<accession>A0ABP8HRD7</accession>